<gene>
    <name evidence="1" type="ORF">QE424_001951</name>
</gene>
<proteinExistence type="predicted"/>
<organism evidence="1 2">
    <name type="scientific">Stenotrophomonas rhizophila</name>
    <dbReference type="NCBI Taxonomy" id="216778"/>
    <lineage>
        <taxon>Bacteria</taxon>
        <taxon>Pseudomonadati</taxon>
        <taxon>Pseudomonadota</taxon>
        <taxon>Gammaproteobacteria</taxon>
        <taxon>Lysobacterales</taxon>
        <taxon>Lysobacteraceae</taxon>
        <taxon>Stenotrophomonas</taxon>
    </lineage>
</organism>
<reference evidence="1" key="1">
    <citation type="submission" date="2023-07" db="EMBL/GenBank/DDBJ databases">
        <title>Functional and genomic diversity of the sorghum phyllosphere microbiome.</title>
        <authorList>
            <person name="Shade A."/>
        </authorList>
    </citation>
    <scope>NUCLEOTIDE SEQUENCE</scope>
    <source>
        <strain evidence="1">SORGH_AS_0457</strain>
    </source>
</reference>
<dbReference type="RefSeq" id="WP_307107050.1">
    <property type="nucleotide sequence ID" value="NZ_JAUTAS010000001.1"/>
</dbReference>
<dbReference type="Proteomes" id="UP001226084">
    <property type="component" value="Unassembled WGS sequence"/>
</dbReference>
<sequence>MGFSIRAALMLRIRKRDAAIHDIFQPALQRGLAMRRMGLMVMVVLALPGAEALAGIQRAQTATAAPEQCLKIVRDYVKRARGWDASTYMVEGESVGSPGRGFSVMLLAEIGVLVPPGGGQSFHVDTDRECSRVVGELAYQ</sequence>
<dbReference type="EMBL" id="JAUTAS010000001">
    <property type="protein sequence ID" value="MDQ1108792.1"/>
    <property type="molecule type" value="Genomic_DNA"/>
</dbReference>
<evidence type="ECO:0000313" key="1">
    <source>
        <dbReference type="EMBL" id="MDQ1108792.1"/>
    </source>
</evidence>
<name>A0AAP5AHA4_9GAMM</name>
<accession>A0AAP5AHA4</accession>
<evidence type="ECO:0000313" key="2">
    <source>
        <dbReference type="Proteomes" id="UP001226084"/>
    </source>
</evidence>
<comment type="caution">
    <text evidence="1">The sequence shown here is derived from an EMBL/GenBank/DDBJ whole genome shotgun (WGS) entry which is preliminary data.</text>
</comment>
<dbReference type="AlphaFoldDB" id="A0AAP5AHA4"/>
<protein>
    <submittedName>
        <fullName evidence="1">Amidohydrolase</fullName>
    </submittedName>
</protein>